<evidence type="ECO:0000256" key="2">
    <source>
        <dbReference type="ARBA" id="ARBA00022475"/>
    </source>
</evidence>
<evidence type="ECO:0000256" key="5">
    <source>
        <dbReference type="ARBA" id="ARBA00023136"/>
    </source>
</evidence>
<dbReference type="GO" id="GO:0005886">
    <property type="term" value="C:plasma membrane"/>
    <property type="evidence" value="ECO:0007669"/>
    <property type="project" value="UniProtKB-SubCell"/>
</dbReference>
<dbReference type="Pfam" id="PF03631">
    <property type="entry name" value="Virul_fac_BrkB"/>
    <property type="match status" value="1"/>
</dbReference>
<dbReference type="InterPro" id="IPR017039">
    <property type="entry name" value="Virul_fac_BrkB"/>
</dbReference>
<feature type="transmembrane region" description="Helical" evidence="6">
    <location>
        <begin position="176"/>
        <end position="198"/>
    </location>
</feature>
<dbReference type="PANTHER" id="PTHR30213">
    <property type="entry name" value="INNER MEMBRANE PROTEIN YHJD"/>
    <property type="match status" value="1"/>
</dbReference>
<evidence type="ECO:0000256" key="1">
    <source>
        <dbReference type="ARBA" id="ARBA00004651"/>
    </source>
</evidence>
<evidence type="ECO:0000256" key="4">
    <source>
        <dbReference type="ARBA" id="ARBA00022989"/>
    </source>
</evidence>
<feature type="transmembrane region" description="Helical" evidence="6">
    <location>
        <begin position="239"/>
        <end position="263"/>
    </location>
</feature>
<keyword evidence="5 6" id="KW-0472">Membrane</keyword>
<comment type="subcellular location">
    <subcellularLocation>
        <location evidence="1">Cell membrane</location>
        <topology evidence="1">Multi-pass membrane protein</topology>
    </subcellularLocation>
</comment>
<evidence type="ECO:0000256" key="6">
    <source>
        <dbReference type="SAM" id="Phobius"/>
    </source>
</evidence>
<keyword evidence="4 6" id="KW-1133">Transmembrane helix</keyword>
<keyword evidence="2" id="KW-1003">Cell membrane</keyword>
<evidence type="ECO:0000313" key="7">
    <source>
        <dbReference type="EMBL" id="CAB5037970.1"/>
    </source>
</evidence>
<dbReference type="AlphaFoldDB" id="A0A6J7SC51"/>
<feature type="transmembrane region" description="Helical" evidence="6">
    <location>
        <begin position="210"/>
        <end position="233"/>
    </location>
</feature>
<feature type="transmembrane region" description="Helical" evidence="6">
    <location>
        <begin position="98"/>
        <end position="119"/>
    </location>
</feature>
<dbReference type="EMBL" id="CAFBPU010000049">
    <property type="protein sequence ID" value="CAB5037970.1"/>
    <property type="molecule type" value="Genomic_DNA"/>
</dbReference>
<proteinExistence type="predicted"/>
<evidence type="ECO:0000256" key="3">
    <source>
        <dbReference type="ARBA" id="ARBA00022692"/>
    </source>
</evidence>
<protein>
    <submittedName>
        <fullName evidence="7">Unannotated protein</fullName>
    </submittedName>
</protein>
<organism evidence="7">
    <name type="scientific">freshwater metagenome</name>
    <dbReference type="NCBI Taxonomy" id="449393"/>
    <lineage>
        <taxon>unclassified sequences</taxon>
        <taxon>metagenomes</taxon>
        <taxon>ecological metagenomes</taxon>
    </lineage>
</organism>
<gene>
    <name evidence="7" type="ORF">UFOPK4150_01918</name>
</gene>
<sequence length="316" mass="33774">MTSIRDWADRVQQRQVVFAFPYAVIKKFGDDGGGRHAALLTYYGFLSVFPLLLLVVATVSTVLQANTALRAQLIDAIVPVQFRSTVNSALLALPSGGVPLIIGVAGLLFGGLGIVFSAYDTLNHIAAVPHRRRLPILHRYLRIMATLVVMIIGVASVGAIAVAVGALTDLPGISRLAAFIATTALTFLVLWTATALLLPHRARLAIIWPAALLGSLAITVVVTFGAVVLPRFVARSGPVYGSFATIVGLFALLFLVSQVLVIAGEVAIVRRRRLWPRALDSNAPTDADRRALLGLAREQERIAGERVEVTFDVDSG</sequence>
<feature type="transmembrane region" description="Helical" evidence="6">
    <location>
        <begin position="140"/>
        <end position="164"/>
    </location>
</feature>
<name>A0A6J7SC51_9ZZZZ</name>
<feature type="transmembrane region" description="Helical" evidence="6">
    <location>
        <begin position="42"/>
        <end position="63"/>
    </location>
</feature>
<reference evidence="7" key="1">
    <citation type="submission" date="2020-05" db="EMBL/GenBank/DDBJ databases">
        <authorList>
            <person name="Chiriac C."/>
            <person name="Salcher M."/>
            <person name="Ghai R."/>
            <person name="Kavagutti S V."/>
        </authorList>
    </citation>
    <scope>NUCLEOTIDE SEQUENCE</scope>
</reference>
<dbReference type="PANTHER" id="PTHR30213:SF1">
    <property type="entry name" value="INNER MEMBRANE PROTEIN YHJD"/>
    <property type="match status" value="1"/>
</dbReference>
<keyword evidence="3 6" id="KW-0812">Transmembrane</keyword>
<accession>A0A6J7SC51</accession>